<dbReference type="AlphaFoldDB" id="A0A6A5KKR9"/>
<dbReference type="Proteomes" id="UP000800040">
    <property type="component" value="Unassembled WGS sequence"/>
</dbReference>
<sequence length="137" mass="16367">MNKVIVEEFEGPFTELSGYSALSHWAFEHLSSESVILQFLVHSFCDDWYEQYDKRKDVEALLALPPAFVARVMRRYSENGKMMKERLRLYERGETGRIKKKKDCCYLEHESEEEKKSCSSHSLHMQYDKERDYGYFD</sequence>
<gene>
    <name evidence="1" type="ORF">BDW02DRAFT_597726</name>
</gene>
<reference evidence="1" key="1">
    <citation type="submission" date="2020-01" db="EMBL/GenBank/DDBJ databases">
        <authorList>
            <consortium name="DOE Joint Genome Institute"/>
            <person name="Haridas S."/>
            <person name="Albert R."/>
            <person name="Binder M."/>
            <person name="Bloem J."/>
            <person name="Labutti K."/>
            <person name="Salamov A."/>
            <person name="Andreopoulos B."/>
            <person name="Baker S.E."/>
            <person name="Barry K."/>
            <person name="Bills G."/>
            <person name="Bluhm B.H."/>
            <person name="Cannon C."/>
            <person name="Castanera R."/>
            <person name="Culley D.E."/>
            <person name="Daum C."/>
            <person name="Ezra D."/>
            <person name="Gonzalez J.B."/>
            <person name="Henrissat B."/>
            <person name="Kuo A."/>
            <person name="Liang C."/>
            <person name="Lipzen A."/>
            <person name="Lutzoni F."/>
            <person name="Magnuson J."/>
            <person name="Mondo S."/>
            <person name="Nolan M."/>
            <person name="Ohm R."/>
            <person name="Pangilinan J."/>
            <person name="Park H.-J."/>
            <person name="Ramirez L."/>
            <person name="Alfaro M."/>
            <person name="Sun H."/>
            <person name="Tritt A."/>
            <person name="Yoshinaga Y."/>
            <person name="Zwiers L.-H."/>
            <person name="Turgeon B.G."/>
            <person name="Goodwin S.B."/>
            <person name="Spatafora J.W."/>
            <person name="Crous P.W."/>
            <person name="Grigoriev I.V."/>
        </authorList>
    </citation>
    <scope>NUCLEOTIDE SEQUENCE</scope>
    <source>
        <strain evidence="1">P77</strain>
    </source>
</reference>
<accession>A0A6A5KKR9</accession>
<evidence type="ECO:0000313" key="2">
    <source>
        <dbReference type="Proteomes" id="UP000800040"/>
    </source>
</evidence>
<keyword evidence="2" id="KW-1185">Reference proteome</keyword>
<protein>
    <submittedName>
        <fullName evidence="1">Uncharacterized protein</fullName>
    </submittedName>
</protein>
<proteinExistence type="predicted"/>
<evidence type="ECO:0000313" key="1">
    <source>
        <dbReference type="EMBL" id="KAF1834984.1"/>
    </source>
</evidence>
<dbReference type="EMBL" id="ML975294">
    <property type="protein sequence ID" value="KAF1834984.1"/>
    <property type="molecule type" value="Genomic_DNA"/>
</dbReference>
<name>A0A6A5KKR9_9PLEO</name>
<organism evidence="1 2">
    <name type="scientific">Decorospora gaudefroyi</name>
    <dbReference type="NCBI Taxonomy" id="184978"/>
    <lineage>
        <taxon>Eukaryota</taxon>
        <taxon>Fungi</taxon>
        <taxon>Dikarya</taxon>
        <taxon>Ascomycota</taxon>
        <taxon>Pezizomycotina</taxon>
        <taxon>Dothideomycetes</taxon>
        <taxon>Pleosporomycetidae</taxon>
        <taxon>Pleosporales</taxon>
        <taxon>Pleosporineae</taxon>
        <taxon>Pleosporaceae</taxon>
        <taxon>Decorospora</taxon>
    </lineage>
</organism>